<dbReference type="AlphaFoldDB" id="A0A822Z746"/>
<name>A0A822Z746_NELNU</name>
<organism evidence="1 2">
    <name type="scientific">Nelumbo nucifera</name>
    <name type="common">Sacred lotus</name>
    <dbReference type="NCBI Taxonomy" id="4432"/>
    <lineage>
        <taxon>Eukaryota</taxon>
        <taxon>Viridiplantae</taxon>
        <taxon>Streptophyta</taxon>
        <taxon>Embryophyta</taxon>
        <taxon>Tracheophyta</taxon>
        <taxon>Spermatophyta</taxon>
        <taxon>Magnoliopsida</taxon>
        <taxon>Proteales</taxon>
        <taxon>Nelumbonaceae</taxon>
        <taxon>Nelumbo</taxon>
    </lineage>
</organism>
<evidence type="ECO:0000313" key="1">
    <source>
        <dbReference type="EMBL" id="DAD40892.1"/>
    </source>
</evidence>
<dbReference type="Proteomes" id="UP000607653">
    <property type="component" value="Unassembled WGS sequence"/>
</dbReference>
<gene>
    <name evidence="1" type="ORF">HUJ06_015215</name>
</gene>
<evidence type="ECO:0000313" key="2">
    <source>
        <dbReference type="Proteomes" id="UP000607653"/>
    </source>
</evidence>
<comment type="caution">
    <text evidence="1">The sequence shown here is derived from an EMBL/GenBank/DDBJ whole genome shotgun (WGS) entry which is preliminary data.</text>
</comment>
<protein>
    <submittedName>
        <fullName evidence="1">Uncharacterized protein</fullName>
    </submittedName>
</protein>
<sequence>MFQCTDEMSKSQSLCSTSPMLVIGIASSCFHGGFYETLILSKRRDCNNVSVLLDASSMLVQSQSQASIPFIDDDPSTCTLFVGISFALSFQIRHLKSSRCHLIFSKFEASI</sequence>
<reference evidence="1 2" key="1">
    <citation type="journal article" date="2020" name="Mol. Biol. Evol.">
        <title>Distinct Expression and Methylation Patterns for Genes with Different Fates following a Single Whole-Genome Duplication in Flowering Plants.</title>
        <authorList>
            <person name="Shi T."/>
            <person name="Rahmani R.S."/>
            <person name="Gugger P.F."/>
            <person name="Wang M."/>
            <person name="Li H."/>
            <person name="Zhang Y."/>
            <person name="Li Z."/>
            <person name="Wang Q."/>
            <person name="Van de Peer Y."/>
            <person name="Marchal K."/>
            <person name="Chen J."/>
        </authorList>
    </citation>
    <scope>NUCLEOTIDE SEQUENCE [LARGE SCALE GENOMIC DNA]</scope>
    <source>
        <tissue evidence="1">Leaf</tissue>
    </source>
</reference>
<keyword evidence="2" id="KW-1185">Reference proteome</keyword>
<accession>A0A822Z746</accession>
<dbReference type="EMBL" id="DUZY01000005">
    <property type="protein sequence ID" value="DAD40892.1"/>
    <property type="molecule type" value="Genomic_DNA"/>
</dbReference>
<proteinExistence type="predicted"/>